<dbReference type="EMBL" id="JMIB01000045">
    <property type="protein sequence ID" value="KDM89711.1"/>
    <property type="molecule type" value="Genomic_DNA"/>
</dbReference>
<dbReference type="RefSeq" id="WP_036757262.1">
    <property type="nucleotide sequence ID" value="NZ_JMIB01000045.1"/>
</dbReference>
<evidence type="ECO:0000256" key="1">
    <source>
        <dbReference type="SAM" id="Phobius"/>
    </source>
</evidence>
<keyword evidence="1" id="KW-0812">Transmembrane</keyword>
<proteinExistence type="predicted"/>
<comment type="caution">
    <text evidence="2">The sequence shown here is derived from an EMBL/GenBank/DDBJ whole genome shotgun (WGS) entry which is preliminary data.</text>
</comment>
<name>A0A066RKV2_9GAMM</name>
<dbReference type="Proteomes" id="UP000027192">
    <property type="component" value="Unassembled WGS sequence"/>
</dbReference>
<evidence type="ECO:0000313" key="2">
    <source>
        <dbReference type="EMBL" id="KDM89711.1"/>
    </source>
</evidence>
<keyword evidence="1" id="KW-0472">Membrane</keyword>
<organism evidence="2 3">
    <name type="scientific">Photobacterium galatheae</name>
    <dbReference type="NCBI Taxonomy" id="1654360"/>
    <lineage>
        <taxon>Bacteria</taxon>
        <taxon>Pseudomonadati</taxon>
        <taxon>Pseudomonadota</taxon>
        <taxon>Gammaproteobacteria</taxon>
        <taxon>Vibrionales</taxon>
        <taxon>Vibrionaceae</taxon>
        <taxon>Photobacterium</taxon>
    </lineage>
</organism>
<reference evidence="2 3" key="1">
    <citation type="submission" date="2014-04" db="EMBL/GenBank/DDBJ databases">
        <title>Draft genome sequence of Photobacterium halotolerans S2753: a solonamide, ngercheumicin and holomycin producer.</title>
        <authorList>
            <person name="Machado H.R."/>
            <person name="Gram L."/>
        </authorList>
    </citation>
    <scope>NUCLEOTIDE SEQUENCE [LARGE SCALE GENOMIC DNA]</scope>
    <source>
        <strain evidence="2 3">S2753</strain>
    </source>
</reference>
<evidence type="ECO:0000313" key="3">
    <source>
        <dbReference type="Proteomes" id="UP000027192"/>
    </source>
</evidence>
<protein>
    <submittedName>
        <fullName evidence="2">Uncharacterized protein</fullName>
    </submittedName>
</protein>
<dbReference type="AlphaFoldDB" id="A0A066RKV2"/>
<keyword evidence="3" id="KW-1185">Reference proteome</keyword>
<gene>
    <name evidence="2" type="ORF">EA58_21125</name>
</gene>
<sequence length="88" mass="10259">MLLGYLGAFFAVLGTQAYVYRKPRFVNRLVLAFMIIYNSFIVTLIAQVASYDWKSLMMGMSVVVFYPSFYLMILHWLNITREKSTLKS</sequence>
<feature type="transmembrane region" description="Helical" evidence="1">
    <location>
        <begin position="27"/>
        <end position="49"/>
    </location>
</feature>
<feature type="transmembrane region" description="Helical" evidence="1">
    <location>
        <begin position="56"/>
        <end position="77"/>
    </location>
</feature>
<keyword evidence="1" id="KW-1133">Transmembrane helix</keyword>
<accession>A0A066RKV2</accession>